<dbReference type="Pfam" id="PF14392">
    <property type="entry name" value="zf-CCHC_4"/>
    <property type="match status" value="1"/>
</dbReference>
<dbReference type="PANTHER" id="PTHR31286">
    <property type="entry name" value="GLYCINE-RICH CELL WALL STRUCTURAL PROTEIN 1.8-LIKE"/>
    <property type="match status" value="1"/>
</dbReference>
<keyword evidence="5" id="KW-1185">Reference proteome</keyword>
<feature type="domain" description="CCHC-type" evidence="3">
    <location>
        <begin position="95"/>
        <end position="109"/>
    </location>
</feature>
<keyword evidence="1" id="KW-0863">Zinc-finger</keyword>
<name>A0AAW2DLA1_9ROSI</name>
<sequence>MTVRNIRMEKASLWVQIWGVPFDMISPQVAKEVGSRLGDVEEVEERQRKDDINFFLRVRVALSITKPLRRGGFIAGSDGERHWVHFKYERLPLFCYFCGILGHDLKHCPVHYVAEKKGGSVEYPYGEFLKVAGGHVRVVQTQSFSPKCNPEEGKGNVTDIPVVVTVKKTVDVMDESPESSKAVVEGEPVNPGEIFSNMEANVEGKDSNEVTEIMVTDKEDNSLPKNLGDAMLSTNEGKENRMTEAASKHVLLDNFITPTILESPGPSSVKPKSTWTRINRMDFGLGGLAKAFAMSGLGKRELSGDDFEQDEEQRNKRSKQDEVDGSFVDTSVRVDSHPCREQ</sequence>
<feature type="compositionally biased region" description="Basic and acidic residues" evidence="2">
    <location>
        <begin position="332"/>
        <end position="342"/>
    </location>
</feature>
<evidence type="ECO:0000256" key="2">
    <source>
        <dbReference type="SAM" id="MobiDB-lite"/>
    </source>
</evidence>
<keyword evidence="1" id="KW-0479">Metal-binding</keyword>
<dbReference type="GO" id="GO:0008270">
    <property type="term" value="F:zinc ion binding"/>
    <property type="evidence" value="ECO:0007669"/>
    <property type="project" value="UniProtKB-KW"/>
</dbReference>
<dbReference type="InterPro" id="IPR025836">
    <property type="entry name" value="Zn_knuckle_CX2CX4HX4C"/>
</dbReference>
<evidence type="ECO:0000313" key="5">
    <source>
        <dbReference type="Proteomes" id="UP001459277"/>
    </source>
</evidence>
<keyword evidence="1" id="KW-0862">Zinc</keyword>
<dbReference type="EMBL" id="JAZDWU010000003">
    <property type="protein sequence ID" value="KAL0009471.1"/>
    <property type="molecule type" value="Genomic_DNA"/>
</dbReference>
<feature type="compositionally biased region" description="Basic and acidic residues" evidence="2">
    <location>
        <begin position="312"/>
        <end position="322"/>
    </location>
</feature>
<gene>
    <name evidence="4" type="ORF">SO802_010973</name>
</gene>
<feature type="region of interest" description="Disordered" evidence="2">
    <location>
        <begin position="301"/>
        <end position="342"/>
    </location>
</feature>
<dbReference type="Proteomes" id="UP001459277">
    <property type="component" value="Unassembled WGS sequence"/>
</dbReference>
<dbReference type="GO" id="GO:0003676">
    <property type="term" value="F:nucleic acid binding"/>
    <property type="evidence" value="ECO:0007669"/>
    <property type="project" value="InterPro"/>
</dbReference>
<protein>
    <recommendedName>
        <fullName evidence="3">CCHC-type domain-containing protein</fullName>
    </recommendedName>
</protein>
<dbReference type="PANTHER" id="PTHR31286:SF167">
    <property type="entry name" value="OS09G0268800 PROTEIN"/>
    <property type="match status" value="1"/>
</dbReference>
<dbReference type="InterPro" id="IPR040256">
    <property type="entry name" value="At4g02000-like"/>
</dbReference>
<comment type="caution">
    <text evidence="4">The sequence shown here is derived from an EMBL/GenBank/DDBJ whole genome shotgun (WGS) entry which is preliminary data.</text>
</comment>
<reference evidence="4 5" key="1">
    <citation type="submission" date="2024-01" db="EMBL/GenBank/DDBJ databases">
        <title>A telomere-to-telomere, gap-free genome of sweet tea (Lithocarpus litseifolius).</title>
        <authorList>
            <person name="Zhou J."/>
        </authorList>
    </citation>
    <scope>NUCLEOTIDE SEQUENCE [LARGE SCALE GENOMIC DNA]</scope>
    <source>
        <strain evidence="4">Zhou-2022a</strain>
        <tissue evidence="4">Leaf</tissue>
    </source>
</reference>
<evidence type="ECO:0000313" key="4">
    <source>
        <dbReference type="EMBL" id="KAL0009471.1"/>
    </source>
</evidence>
<dbReference type="PROSITE" id="PS50158">
    <property type="entry name" value="ZF_CCHC"/>
    <property type="match status" value="1"/>
</dbReference>
<organism evidence="4 5">
    <name type="scientific">Lithocarpus litseifolius</name>
    <dbReference type="NCBI Taxonomy" id="425828"/>
    <lineage>
        <taxon>Eukaryota</taxon>
        <taxon>Viridiplantae</taxon>
        <taxon>Streptophyta</taxon>
        <taxon>Embryophyta</taxon>
        <taxon>Tracheophyta</taxon>
        <taxon>Spermatophyta</taxon>
        <taxon>Magnoliopsida</taxon>
        <taxon>eudicotyledons</taxon>
        <taxon>Gunneridae</taxon>
        <taxon>Pentapetalae</taxon>
        <taxon>rosids</taxon>
        <taxon>fabids</taxon>
        <taxon>Fagales</taxon>
        <taxon>Fagaceae</taxon>
        <taxon>Lithocarpus</taxon>
    </lineage>
</organism>
<evidence type="ECO:0000259" key="3">
    <source>
        <dbReference type="PROSITE" id="PS50158"/>
    </source>
</evidence>
<proteinExistence type="predicted"/>
<accession>A0AAW2DLA1</accession>
<dbReference type="InterPro" id="IPR001878">
    <property type="entry name" value="Znf_CCHC"/>
</dbReference>
<dbReference type="AlphaFoldDB" id="A0AAW2DLA1"/>
<evidence type="ECO:0000256" key="1">
    <source>
        <dbReference type="PROSITE-ProRule" id="PRU00047"/>
    </source>
</evidence>